<proteinExistence type="predicted"/>
<keyword evidence="3" id="KW-1185">Reference proteome</keyword>
<dbReference type="Proteomes" id="UP000789901">
    <property type="component" value="Unassembled WGS sequence"/>
</dbReference>
<accession>A0ABN7V045</accession>
<feature type="compositionally biased region" description="Acidic residues" evidence="1">
    <location>
        <begin position="387"/>
        <end position="397"/>
    </location>
</feature>
<feature type="region of interest" description="Disordered" evidence="1">
    <location>
        <begin position="371"/>
        <end position="397"/>
    </location>
</feature>
<sequence length="397" mass="44935">MFETIENNEEIIKASVKLIWMATNGKVVNIIFDDPILLAKVVLDNDTSRIIILNEPEAVLLNKNNYIKIRNKLAGKSSITINEVEIDNEENREPTQEFRLIEDTMKNQLSDSRLDASNITSQEPNMESSFKMFKRDSTIDNKRTEFSQDEYSNMDEEIDELIFDALATSCEKRKEVVSYKSNSTRIKSQSKTNDSFKVTKEFRKSSNKNTDDTLDRVSSDLTNDSLPSINEVLGQLFVAKIVKNINEKANISQNSNDLKLALSSKDDVPGVQKTTTQVEDDGEEISKIISNSQNQPIVIIDDPIPVNSIIDRVPALYINKGKRKIEPDMKEKKSKKLKSYVLNNSEGSSLSSIEEVFLVTNNQQEDILNKSNSSTTIRESSNSNDSDFSELDYDTNL</sequence>
<dbReference type="EMBL" id="CAJVQB010007938">
    <property type="protein sequence ID" value="CAG8711574.1"/>
    <property type="molecule type" value="Genomic_DNA"/>
</dbReference>
<evidence type="ECO:0000313" key="3">
    <source>
        <dbReference type="Proteomes" id="UP000789901"/>
    </source>
</evidence>
<gene>
    <name evidence="2" type="ORF">GMARGA_LOCUS12789</name>
</gene>
<protein>
    <submittedName>
        <fullName evidence="2">31481_t:CDS:1</fullName>
    </submittedName>
</protein>
<evidence type="ECO:0000256" key="1">
    <source>
        <dbReference type="SAM" id="MobiDB-lite"/>
    </source>
</evidence>
<comment type="caution">
    <text evidence="2">The sequence shown here is derived from an EMBL/GenBank/DDBJ whole genome shotgun (WGS) entry which is preliminary data.</text>
</comment>
<reference evidence="2 3" key="1">
    <citation type="submission" date="2021-06" db="EMBL/GenBank/DDBJ databases">
        <authorList>
            <person name="Kallberg Y."/>
            <person name="Tangrot J."/>
            <person name="Rosling A."/>
        </authorList>
    </citation>
    <scope>NUCLEOTIDE SEQUENCE [LARGE SCALE GENOMIC DNA]</scope>
    <source>
        <strain evidence="2 3">120-4 pot B 10/14</strain>
    </source>
</reference>
<name>A0ABN7V045_GIGMA</name>
<organism evidence="2 3">
    <name type="scientific">Gigaspora margarita</name>
    <dbReference type="NCBI Taxonomy" id="4874"/>
    <lineage>
        <taxon>Eukaryota</taxon>
        <taxon>Fungi</taxon>
        <taxon>Fungi incertae sedis</taxon>
        <taxon>Mucoromycota</taxon>
        <taxon>Glomeromycotina</taxon>
        <taxon>Glomeromycetes</taxon>
        <taxon>Diversisporales</taxon>
        <taxon>Gigasporaceae</taxon>
        <taxon>Gigaspora</taxon>
    </lineage>
</organism>
<evidence type="ECO:0000313" key="2">
    <source>
        <dbReference type="EMBL" id="CAG8711574.1"/>
    </source>
</evidence>
<feature type="non-terminal residue" evidence="2">
    <location>
        <position position="397"/>
    </location>
</feature>